<protein>
    <recommendedName>
        <fullName evidence="5">CENP-V/GFA domain-containing protein</fullName>
    </recommendedName>
</protein>
<keyword evidence="2" id="KW-0479">Metal-binding</keyword>
<dbReference type="Proteomes" id="UP000184073">
    <property type="component" value="Unassembled WGS sequence"/>
</dbReference>
<dbReference type="STRING" id="1036611.A0A1L9P4Z7"/>
<evidence type="ECO:0000259" key="5">
    <source>
        <dbReference type="PROSITE" id="PS51891"/>
    </source>
</evidence>
<dbReference type="InterPro" id="IPR011057">
    <property type="entry name" value="Mss4-like_sf"/>
</dbReference>
<keyword evidence="4" id="KW-0456">Lyase</keyword>
<reference evidence="7" key="1">
    <citation type="journal article" date="2017" name="Genome Biol.">
        <title>Comparative genomics reveals high biological diversity and specific adaptations in the industrially and medically important fungal genus Aspergillus.</title>
        <authorList>
            <person name="de Vries R.P."/>
            <person name="Riley R."/>
            <person name="Wiebenga A."/>
            <person name="Aguilar-Osorio G."/>
            <person name="Amillis S."/>
            <person name="Uchima C.A."/>
            <person name="Anderluh G."/>
            <person name="Asadollahi M."/>
            <person name="Askin M."/>
            <person name="Barry K."/>
            <person name="Battaglia E."/>
            <person name="Bayram O."/>
            <person name="Benocci T."/>
            <person name="Braus-Stromeyer S.A."/>
            <person name="Caldana C."/>
            <person name="Canovas D."/>
            <person name="Cerqueira G.C."/>
            <person name="Chen F."/>
            <person name="Chen W."/>
            <person name="Choi C."/>
            <person name="Clum A."/>
            <person name="Dos Santos R.A."/>
            <person name="Damasio A.R."/>
            <person name="Diallinas G."/>
            <person name="Emri T."/>
            <person name="Fekete E."/>
            <person name="Flipphi M."/>
            <person name="Freyberg S."/>
            <person name="Gallo A."/>
            <person name="Gournas C."/>
            <person name="Habgood R."/>
            <person name="Hainaut M."/>
            <person name="Harispe M.L."/>
            <person name="Henrissat B."/>
            <person name="Hilden K.S."/>
            <person name="Hope R."/>
            <person name="Hossain A."/>
            <person name="Karabika E."/>
            <person name="Karaffa L."/>
            <person name="Karanyi Z."/>
            <person name="Krasevec N."/>
            <person name="Kuo A."/>
            <person name="Kusch H."/>
            <person name="LaButti K."/>
            <person name="Lagendijk E.L."/>
            <person name="Lapidus A."/>
            <person name="Levasseur A."/>
            <person name="Lindquist E."/>
            <person name="Lipzen A."/>
            <person name="Logrieco A.F."/>
            <person name="MacCabe A."/>
            <person name="Maekelae M.R."/>
            <person name="Malavazi I."/>
            <person name="Melin P."/>
            <person name="Meyer V."/>
            <person name="Mielnichuk N."/>
            <person name="Miskei M."/>
            <person name="Molnar A.P."/>
            <person name="Mule G."/>
            <person name="Ngan C.Y."/>
            <person name="Orejas M."/>
            <person name="Orosz E."/>
            <person name="Ouedraogo J.P."/>
            <person name="Overkamp K.M."/>
            <person name="Park H.-S."/>
            <person name="Perrone G."/>
            <person name="Piumi F."/>
            <person name="Punt P.J."/>
            <person name="Ram A.F."/>
            <person name="Ramon A."/>
            <person name="Rauscher S."/>
            <person name="Record E."/>
            <person name="Riano-Pachon D.M."/>
            <person name="Robert V."/>
            <person name="Roehrig J."/>
            <person name="Ruller R."/>
            <person name="Salamov A."/>
            <person name="Salih N.S."/>
            <person name="Samson R.A."/>
            <person name="Sandor E."/>
            <person name="Sanguinetti M."/>
            <person name="Schuetze T."/>
            <person name="Sepcic K."/>
            <person name="Shelest E."/>
            <person name="Sherlock G."/>
            <person name="Sophianopoulou V."/>
            <person name="Squina F.M."/>
            <person name="Sun H."/>
            <person name="Susca A."/>
            <person name="Todd R.B."/>
            <person name="Tsang A."/>
            <person name="Unkles S.E."/>
            <person name="van de Wiele N."/>
            <person name="van Rossen-Uffink D."/>
            <person name="Oliveira J.V."/>
            <person name="Vesth T.C."/>
            <person name="Visser J."/>
            <person name="Yu J.-H."/>
            <person name="Zhou M."/>
            <person name="Andersen M.R."/>
            <person name="Archer D.B."/>
            <person name="Baker S.E."/>
            <person name="Benoit I."/>
            <person name="Brakhage A.A."/>
            <person name="Braus G.H."/>
            <person name="Fischer R."/>
            <person name="Frisvad J.C."/>
            <person name="Goldman G.H."/>
            <person name="Houbraken J."/>
            <person name="Oakley B."/>
            <person name="Pocsi I."/>
            <person name="Scazzocchio C."/>
            <person name="Seiboth B."/>
            <person name="vanKuyk P.A."/>
            <person name="Wortman J."/>
            <person name="Dyer P.S."/>
            <person name="Grigoriev I.V."/>
        </authorList>
    </citation>
    <scope>NUCLEOTIDE SEQUENCE [LARGE SCALE GENOMIC DNA]</scope>
    <source>
        <strain evidence="7">CBS 583.65</strain>
    </source>
</reference>
<dbReference type="VEuPathDB" id="FungiDB:ASPVEDRAFT_238691"/>
<evidence type="ECO:0000313" key="6">
    <source>
        <dbReference type="EMBL" id="OJI96493.1"/>
    </source>
</evidence>
<dbReference type="EMBL" id="KV878125">
    <property type="protein sequence ID" value="OJI96493.1"/>
    <property type="molecule type" value="Genomic_DNA"/>
</dbReference>
<keyword evidence="7" id="KW-1185">Reference proteome</keyword>
<evidence type="ECO:0000256" key="2">
    <source>
        <dbReference type="ARBA" id="ARBA00022723"/>
    </source>
</evidence>
<organism evidence="6 7">
    <name type="scientific">Aspergillus versicolor CBS 583.65</name>
    <dbReference type="NCBI Taxonomy" id="1036611"/>
    <lineage>
        <taxon>Eukaryota</taxon>
        <taxon>Fungi</taxon>
        <taxon>Dikarya</taxon>
        <taxon>Ascomycota</taxon>
        <taxon>Pezizomycotina</taxon>
        <taxon>Eurotiomycetes</taxon>
        <taxon>Eurotiomycetidae</taxon>
        <taxon>Eurotiales</taxon>
        <taxon>Aspergillaceae</taxon>
        <taxon>Aspergillus</taxon>
        <taxon>Aspergillus subgen. Nidulantes</taxon>
    </lineage>
</organism>
<dbReference type="OrthoDB" id="406544at2759"/>
<sequence length="180" mass="20354">MCFDMSQTEISREYEGGCNCGQLRYRMKTMPLIVQCCHCTWCQRESGSACVVNAQIETDQLAILRGQAHAQKIPSASSSGQTVYKCSDCAVAIFSQYHEANPHTLHVRASTVDRVLVKGVNGHYNMSETRGLDPSVHIFTATKQNWFIIPPNTPYFTEFYCREQTLSEQSLARYRALKNN</sequence>
<evidence type="ECO:0000313" key="7">
    <source>
        <dbReference type="Proteomes" id="UP000184073"/>
    </source>
</evidence>
<name>A0A1L9P4Z7_ASPVE</name>
<keyword evidence="3" id="KW-0862">Zinc</keyword>
<dbReference type="SUPFAM" id="SSF51316">
    <property type="entry name" value="Mss4-like"/>
    <property type="match status" value="1"/>
</dbReference>
<dbReference type="GO" id="GO:0016846">
    <property type="term" value="F:carbon-sulfur lyase activity"/>
    <property type="evidence" value="ECO:0007669"/>
    <property type="project" value="InterPro"/>
</dbReference>
<dbReference type="Pfam" id="PF04828">
    <property type="entry name" value="GFA"/>
    <property type="match status" value="1"/>
</dbReference>
<dbReference type="PROSITE" id="PS51891">
    <property type="entry name" value="CENP_V_GFA"/>
    <property type="match status" value="1"/>
</dbReference>
<accession>A0A1L9P4Z7</accession>
<evidence type="ECO:0000256" key="3">
    <source>
        <dbReference type="ARBA" id="ARBA00022833"/>
    </source>
</evidence>
<gene>
    <name evidence="6" type="ORF">ASPVEDRAFT_238691</name>
</gene>
<dbReference type="PANTHER" id="PTHR33337">
    <property type="entry name" value="GFA DOMAIN-CONTAINING PROTEIN"/>
    <property type="match status" value="1"/>
</dbReference>
<dbReference type="RefSeq" id="XP_040662256.1">
    <property type="nucleotide sequence ID" value="XM_040809602.1"/>
</dbReference>
<proteinExistence type="inferred from homology"/>
<dbReference type="InterPro" id="IPR006913">
    <property type="entry name" value="CENP-V/GFA"/>
</dbReference>
<evidence type="ECO:0000256" key="1">
    <source>
        <dbReference type="ARBA" id="ARBA00005495"/>
    </source>
</evidence>
<dbReference type="Gene3D" id="3.90.1590.10">
    <property type="entry name" value="glutathione-dependent formaldehyde- activating enzyme (gfa)"/>
    <property type="match status" value="1"/>
</dbReference>
<feature type="domain" description="CENP-V/GFA" evidence="5">
    <location>
        <begin position="14"/>
        <end position="125"/>
    </location>
</feature>
<evidence type="ECO:0000256" key="4">
    <source>
        <dbReference type="ARBA" id="ARBA00023239"/>
    </source>
</evidence>
<comment type="similarity">
    <text evidence="1">Belongs to the Gfa family.</text>
</comment>
<dbReference type="AlphaFoldDB" id="A0A1L9P4Z7"/>
<dbReference type="PANTHER" id="PTHR33337:SF33">
    <property type="entry name" value="CENP-V_GFA DOMAIN-CONTAINING PROTEIN"/>
    <property type="match status" value="1"/>
</dbReference>
<dbReference type="GO" id="GO:0046872">
    <property type="term" value="F:metal ion binding"/>
    <property type="evidence" value="ECO:0007669"/>
    <property type="project" value="UniProtKB-KW"/>
</dbReference>
<dbReference type="GeneID" id="63725113"/>